<gene>
    <name evidence="1" type="ORF">SAMN04488494_2963</name>
</gene>
<organism evidence="1 2">
    <name type="scientific">Xylanibacter ruminicola</name>
    <name type="common">Prevotella ruminicola</name>
    <dbReference type="NCBI Taxonomy" id="839"/>
    <lineage>
        <taxon>Bacteria</taxon>
        <taxon>Pseudomonadati</taxon>
        <taxon>Bacteroidota</taxon>
        <taxon>Bacteroidia</taxon>
        <taxon>Bacteroidales</taxon>
        <taxon>Prevotellaceae</taxon>
        <taxon>Xylanibacter</taxon>
    </lineage>
</organism>
<accession>A0A1M7MS30</accession>
<reference evidence="1 2" key="1">
    <citation type="submission" date="2016-11" db="EMBL/GenBank/DDBJ databases">
        <authorList>
            <person name="Jaros S."/>
            <person name="Januszkiewicz K."/>
            <person name="Wedrychowicz H."/>
        </authorList>
    </citation>
    <scope>NUCLEOTIDE SEQUENCE [LARGE SCALE GENOMIC DNA]</scope>
    <source>
        <strain evidence="1 2">BPI-34</strain>
    </source>
</reference>
<dbReference type="AlphaFoldDB" id="A0A1M7MS30"/>
<dbReference type="Proteomes" id="UP000184280">
    <property type="component" value="Unassembled WGS sequence"/>
</dbReference>
<dbReference type="EMBL" id="FRCJ01000008">
    <property type="protein sequence ID" value="SHM93887.1"/>
    <property type="molecule type" value="Genomic_DNA"/>
</dbReference>
<sequence>MVCDGMENNCSAVARSGQRMVVARAVIFRKKVGPLFVNRNQNIVPLHCKNEGGLRATLIPGFAKINSNNCYL</sequence>
<evidence type="ECO:0000313" key="1">
    <source>
        <dbReference type="EMBL" id="SHM93887.1"/>
    </source>
</evidence>
<evidence type="ECO:0000313" key="2">
    <source>
        <dbReference type="Proteomes" id="UP000184280"/>
    </source>
</evidence>
<protein>
    <submittedName>
        <fullName evidence="1">Uncharacterized protein</fullName>
    </submittedName>
</protein>
<name>A0A1M7MS30_XYLRU</name>
<proteinExistence type="predicted"/>